<organism evidence="1 2">
    <name type="scientific">Bremerella cremea</name>
    <dbReference type="NCBI Taxonomy" id="1031537"/>
    <lineage>
        <taxon>Bacteria</taxon>
        <taxon>Pseudomonadati</taxon>
        <taxon>Planctomycetota</taxon>
        <taxon>Planctomycetia</taxon>
        <taxon>Pirellulales</taxon>
        <taxon>Pirellulaceae</taxon>
        <taxon>Bremerella</taxon>
    </lineage>
</organism>
<sequence>MTAYGHTVVTTLGMVAECRRKPECGTDAYNSALFGNLGIDRSQARSQGKVVEPFVMKTFLTVPGVLAGLLSATSLFAQAPGNDYQLSAYRPGATYYAEPAAPAKLWGQPTSNVSYHNKPDASLEPIPSDKAYLDALEGKPATVTPPAMPSIGGTTLDSSCNTNGPINYDCFNGDVYGDCAVPCSQWFAYGGGLIMNRDLEKEVWLSNDSGDYSRQLMGTHDAGMDWTGGYEVRLGKYFAGSGWAWEGRFWALRDTTEFNVTNAGLVGQLDTPLDVNFQGLSYNNGMALQNASAYFDNSMIHRLRRSSDFYNLEFNVFQNPNLYAYSCGQSSFSIGVLGGLRYFRFTEAMSFSSDPVDTVFDGNPNEINYDIHVANNLIGPQIGFLGNLNHGAWNFQIGSKLGVYGNAVSQHSQVYGSAGNAIIDNNLSPNNGREFDISGSRGRISFLGELDANVNYRLYQNFTVTAGYRAVAVSGVALSADQIPQNFEDFAIIEHTQAASDLILHGAYFGGQFVW</sequence>
<gene>
    <name evidence="1" type="ORF">DTL42_24335</name>
</gene>
<accession>A0A368KIV9</accession>
<dbReference type="InterPro" id="IPR011446">
    <property type="entry name" value="BBP7"/>
</dbReference>
<dbReference type="RefSeq" id="WP_114373213.1">
    <property type="nucleotide sequence ID" value="NZ_QPEX01000046.1"/>
</dbReference>
<dbReference type="OrthoDB" id="292710at2"/>
<reference evidence="1 2" key="1">
    <citation type="submission" date="2018-07" db="EMBL/GenBank/DDBJ databases">
        <title>Comparative genomes isolates from brazilian mangrove.</title>
        <authorList>
            <person name="De Araujo J.E."/>
            <person name="Taketani R.G."/>
            <person name="Silva M.C.P."/>
            <person name="Lourenco M.V."/>
            <person name="Oliveira V.M."/>
            <person name="Andreote F.D."/>
        </authorList>
    </citation>
    <scope>NUCLEOTIDE SEQUENCE [LARGE SCALE GENOMIC DNA]</scope>
    <source>
        <strain evidence="1 2">HEX PRIS-MGV</strain>
    </source>
</reference>
<evidence type="ECO:0000313" key="1">
    <source>
        <dbReference type="EMBL" id="RCS40506.1"/>
    </source>
</evidence>
<evidence type="ECO:0000313" key="2">
    <source>
        <dbReference type="Proteomes" id="UP000253562"/>
    </source>
</evidence>
<dbReference type="AlphaFoldDB" id="A0A368KIV9"/>
<name>A0A368KIV9_9BACT</name>
<dbReference type="EMBL" id="QPEX01000046">
    <property type="protein sequence ID" value="RCS40506.1"/>
    <property type="molecule type" value="Genomic_DNA"/>
</dbReference>
<comment type="caution">
    <text evidence="1">The sequence shown here is derived from an EMBL/GenBank/DDBJ whole genome shotgun (WGS) entry which is preliminary data.</text>
</comment>
<proteinExistence type="predicted"/>
<dbReference type="Pfam" id="PF07585">
    <property type="entry name" value="BBP7"/>
    <property type="match status" value="1"/>
</dbReference>
<dbReference type="Proteomes" id="UP000253562">
    <property type="component" value="Unassembled WGS sequence"/>
</dbReference>
<protein>
    <submittedName>
        <fullName evidence="1">Uncharacterized protein</fullName>
    </submittedName>
</protein>